<evidence type="ECO:0000313" key="8">
    <source>
        <dbReference type="EMBL" id="MBF9130452.1"/>
    </source>
</evidence>
<comment type="cofactor">
    <cofactor evidence="6">
        <name>Mn(2+)</name>
        <dbReference type="ChEBI" id="CHEBI:29035"/>
    </cofactor>
    <text evidence="6">Binds 1 Mn(2+) ion per subunit.</text>
</comment>
<dbReference type="HAMAP" id="MF_01876">
    <property type="entry name" value="PsiMP_glycosidase"/>
    <property type="match status" value="1"/>
</dbReference>
<feature type="active site" description="Nucleophile" evidence="6">
    <location>
        <position position="160"/>
    </location>
</feature>
<dbReference type="EC" id="4.2.1.70" evidence="6"/>
<dbReference type="Pfam" id="PF04227">
    <property type="entry name" value="Indigoidine_A"/>
    <property type="match status" value="1"/>
</dbReference>
<evidence type="ECO:0000256" key="4">
    <source>
        <dbReference type="ARBA" id="ARBA00023239"/>
    </source>
</evidence>
<reference evidence="8 9" key="1">
    <citation type="submission" date="2020-11" db="EMBL/GenBank/DDBJ databases">
        <title>A novel isolate from a Black sea contaminated sediment with potential to produce alkanes: Plantactinospora alkalitolerans sp. nov.</title>
        <authorList>
            <person name="Carro L."/>
            <person name="Veyisoglu A."/>
            <person name="Guven K."/>
            <person name="Schumann P."/>
            <person name="Klenk H.-P."/>
            <person name="Sahin N."/>
        </authorList>
    </citation>
    <scope>NUCLEOTIDE SEQUENCE [LARGE SCALE GENOMIC DNA]</scope>
    <source>
        <strain evidence="8 9">S1510</strain>
    </source>
</reference>
<dbReference type="Proteomes" id="UP000638560">
    <property type="component" value="Unassembled WGS sequence"/>
</dbReference>
<evidence type="ECO:0000256" key="2">
    <source>
        <dbReference type="ARBA" id="ARBA00022801"/>
    </source>
</evidence>
<comment type="caution">
    <text evidence="8">The sequence shown here is derived from an EMBL/GenBank/DDBJ whole genome shotgun (WGS) entry which is preliminary data.</text>
</comment>
<keyword evidence="4 6" id="KW-0456">Lyase</keyword>
<feature type="region of interest" description="Disordered" evidence="7">
    <location>
        <begin position="309"/>
        <end position="332"/>
    </location>
</feature>
<accession>A0ABS0GX37</accession>
<dbReference type="InterPro" id="IPR022830">
    <property type="entry name" value="Indigdn_synthA-like"/>
</dbReference>
<comment type="function">
    <text evidence="6">Catalyzes the reversible cleavage of pseudouridine 5'-phosphate (PsiMP) to ribose 5-phosphate and uracil. Functions biologically in the cleavage direction, as part of a pseudouridine degradation pathway.</text>
</comment>
<dbReference type="GO" id="GO:0016798">
    <property type="term" value="F:hydrolase activity, acting on glycosyl bonds"/>
    <property type="evidence" value="ECO:0007669"/>
    <property type="project" value="UniProtKB-KW"/>
</dbReference>
<protein>
    <recommendedName>
        <fullName evidence="6">Pseudouridine-5'-phosphate glycosidase</fullName>
        <shortName evidence="6">PsiMP glycosidase</shortName>
        <ecNumber evidence="6">4.2.1.70</ecNumber>
    </recommendedName>
</protein>
<gene>
    <name evidence="6" type="primary">psuG</name>
    <name evidence="8" type="ORF">I0C86_16010</name>
</gene>
<feature type="binding site" evidence="6">
    <location>
        <position position="107"/>
    </location>
    <ligand>
        <name>substrate</name>
    </ligand>
</feature>
<comment type="catalytic activity">
    <reaction evidence="6">
        <text>D-ribose 5-phosphate + uracil = psi-UMP + H2O</text>
        <dbReference type="Rhea" id="RHEA:18337"/>
        <dbReference type="ChEBI" id="CHEBI:15377"/>
        <dbReference type="ChEBI" id="CHEBI:17568"/>
        <dbReference type="ChEBI" id="CHEBI:58380"/>
        <dbReference type="ChEBI" id="CHEBI:78346"/>
        <dbReference type="EC" id="4.2.1.70"/>
    </reaction>
</comment>
<evidence type="ECO:0000256" key="5">
    <source>
        <dbReference type="ARBA" id="ARBA00023295"/>
    </source>
</evidence>
<organism evidence="8 9">
    <name type="scientific">Plantactinospora alkalitolerans</name>
    <dbReference type="NCBI Taxonomy" id="2789879"/>
    <lineage>
        <taxon>Bacteria</taxon>
        <taxon>Bacillati</taxon>
        <taxon>Actinomycetota</taxon>
        <taxon>Actinomycetes</taxon>
        <taxon>Micromonosporales</taxon>
        <taxon>Micromonosporaceae</taxon>
        <taxon>Plantactinospora</taxon>
    </lineage>
</organism>
<keyword evidence="3 6" id="KW-0464">Manganese</keyword>
<comment type="subunit">
    <text evidence="6">Homotrimer.</text>
</comment>
<evidence type="ECO:0000256" key="7">
    <source>
        <dbReference type="SAM" id="MobiDB-lite"/>
    </source>
</evidence>
<evidence type="ECO:0000256" key="6">
    <source>
        <dbReference type="HAMAP-Rule" id="MF_01876"/>
    </source>
</evidence>
<evidence type="ECO:0000313" key="9">
    <source>
        <dbReference type="Proteomes" id="UP000638560"/>
    </source>
</evidence>
<keyword evidence="9" id="KW-1185">Reference proteome</keyword>
<dbReference type="Gene3D" id="3.40.1790.10">
    <property type="entry name" value="Indigoidine synthase domain"/>
    <property type="match status" value="1"/>
</dbReference>
<sequence>MTDFQIRYGAEVAEALRAGLPVVACESTIVSHGLPRPDNLRVAREIETAVRANGAVPATIGMVGGELVVGLDDAQLTRLASTDGVAKLSVRDLAVAAATGADGATTVAATSAVAAAAGIGVFATGGLGGVHREAAQTFDESADLVTLARTPITVVCAGVKSILDVGATLERLETLGVTVVGYRSRRFPGFFITDGGFDLDWSVESPEQAAAVLAARAAHRVQPSAVIVANPLPVDEQLDPELHDRTLADGLARLTLDGVTGKAVTPFLLAYFHSATEGASLAVNVRIILRNAALAAQIAVAAAATTAPATTAPATTAAGTTAAGTTAAAERG</sequence>
<dbReference type="SUPFAM" id="SSF110581">
    <property type="entry name" value="Indigoidine synthase A-like"/>
    <property type="match status" value="1"/>
</dbReference>
<feature type="active site" description="Proton donor" evidence="6">
    <location>
        <position position="26"/>
    </location>
</feature>
<keyword evidence="2 6" id="KW-0378">Hydrolase</keyword>
<feature type="binding site" evidence="6">
    <location>
        <position position="139"/>
    </location>
    <ligand>
        <name>Mn(2+)</name>
        <dbReference type="ChEBI" id="CHEBI:29035"/>
    </ligand>
</feature>
<feature type="binding site" evidence="6">
    <location>
        <position position="87"/>
    </location>
    <ligand>
        <name>substrate</name>
    </ligand>
</feature>
<comment type="similarity">
    <text evidence="6">Belongs to the pseudouridine-5'-phosphate glycosidase family.</text>
</comment>
<evidence type="ECO:0000256" key="1">
    <source>
        <dbReference type="ARBA" id="ARBA00022723"/>
    </source>
</evidence>
<evidence type="ECO:0000256" key="3">
    <source>
        <dbReference type="ARBA" id="ARBA00023211"/>
    </source>
</evidence>
<proteinExistence type="inferred from homology"/>
<dbReference type="PANTHER" id="PTHR42909">
    <property type="entry name" value="ZGC:136858"/>
    <property type="match status" value="1"/>
</dbReference>
<name>A0ABS0GX37_9ACTN</name>
<dbReference type="InterPro" id="IPR007342">
    <property type="entry name" value="PsuG"/>
</dbReference>
<feature type="binding site" evidence="6">
    <location>
        <begin position="141"/>
        <end position="143"/>
    </location>
    <ligand>
        <name>substrate</name>
    </ligand>
</feature>
<keyword evidence="1 6" id="KW-0479">Metal-binding</keyword>
<keyword evidence="5 6" id="KW-0326">Glycosidase</keyword>
<dbReference type="PANTHER" id="PTHR42909:SF1">
    <property type="entry name" value="CARBOHYDRATE KINASE PFKB DOMAIN-CONTAINING PROTEIN"/>
    <property type="match status" value="1"/>
</dbReference>
<dbReference type="EMBL" id="JADPUN010000157">
    <property type="protein sequence ID" value="MBF9130452.1"/>
    <property type="molecule type" value="Genomic_DNA"/>
</dbReference>